<comment type="similarity">
    <text evidence="1">Belongs to the bacterial ribosomal protein bL19 family.</text>
</comment>
<dbReference type="PANTHER" id="PTHR15680">
    <property type="entry name" value="RIBOSOMAL PROTEIN L19"/>
    <property type="match status" value="1"/>
</dbReference>
<evidence type="ECO:0000256" key="1">
    <source>
        <dbReference type="ARBA" id="ARBA00005781"/>
    </source>
</evidence>
<dbReference type="InterPro" id="IPR001857">
    <property type="entry name" value="Ribosomal_bL19"/>
</dbReference>
<dbReference type="InterPro" id="IPR008991">
    <property type="entry name" value="Translation_prot_SH3-like_sf"/>
</dbReference>
<dbReference type="GO" id="GO:0006412">
    <property type="term" value="P:translation"/>
    <property type="evidence" value="ECO:0007669"/>
    <property type="project" value="InterPro"/>
</dbReference>
<dbReference type="Pfam" id="PF01245">
    <property type="entry name" value="Ribosomal_L19"/>
    <property type="match status" value="1"/>
</dbReference>
<dbReference type="NCBIfam" id="TIGR01024">
    <property type="entry name" value="rplS_bact"/>
    <property type="match status" value="1"/>
</dbReference>
<comment type="caution">
    <text evidence="4">The sequence shown here is derived from an EMBL/GenBank/DDBJ whole genome shotgun (WGS) entry which is preliminary data.</text>
</comment>
<dbReference type="AlphaFoldDB" id="A0A0F8YYN3"/>
<evidence type="ECO:0000256" key="2">
    <source>
        <dbReference type="ARBA" id="ARBA00022980"/>
    </source>
</evidence>
<reference evidence="4" key="1">
    <citation type="journal article" date="2015" name="Nature">
        <title>Complex archaea that bridge the gap between prokaryotes and eukaryotes.</title>
        <authorList>
            <person name="Spang A."/>
            <person name="Saw J.H."/>
            <person name="Jorgensen S.L."/>
            <person name="Zaremba-Niedzwiedzka K."/>
            <person name="Martijn J."/>
            <person name="Lind A.E."/>
            <person name="van Eijk R."/>
            <person name="Schleper C."/>
            <person name="Guy L."/>
            <person name="Ettema T.J."/>
        </authorList>
    </citation>
    <scope>NUCLEOTIDE SEQUENCE</scope>
</reference>
<dbReference type="PRINTS" id="PR00061">
    <property type="entry name" value="RIBOSOMALL19"/>
</dbReference>
<name>A0A0F8YYN3_9ZZZZ</name>
<feature type="non-terminal residue" evidence="4">
    <location>
        <position position="97"/>
    </location>
</feature>
<evidence type="ECO:0000256" key="3">
    <source>
        <dbReference type="ARBA" id="ARBA00023274"/>
    </source>
</evidence>
<dbReference type="InterPro" id="IPR038657">
    <property type="entry name" value="Ribosomal_bL19_sf"/>
</dbReference>
<gene>
    <name evidence="4" type="ORF">LCGC14_2761990</name>
</gene>
<protein>
    <recommendedName>
        <fullName evidence="5">KOW domain-containing protein</fullName>
    </recommendedName>
</protein>
<evidence type="ECO:0000313" key="4">
    <source>
        <dbReference type="EMBL" id="KKK86562.1"/>
    </source>
</evidence>
<proteinExistence type="inferred from homology"/>
<dbReference type="SUPFAM" id="SSF50104">
    <property type="entry name" value="Translation proteins SH3-like domain"/>
    <property type="match status" value="1"/>
</dbReference>
<dbReference type="GO" id="GO:0022625">
    <property type="term" value="C:cytosolic large ribosomal subunit"/>
    <property type="evidence" value="ECO:0007669"/>
    <property type="project" value="TreeGrafter"/>
</dbReference>
<evidence type="ECO:0008006" key="5">
    <source>
        <dbReference type="Google" id="ProtNLM"/>
    </source>
</evidence>
<keyword evidence="2" id="KW-0689">Ribosomal protein</keyword>
<dbReference type="GO" id="GO:0003735">
    <property type="term" value="F:structural constituent of ribosome"/>
    <property type="evidence" value="ECO:0007669"/>
    <property type="project" value="InterPro"/>
</dbReference>
<dbReference type="PANTHER" id="PTHR15680:SF9">
    <property type="entry name" value="LARGE RIBOSOMAL SUBUNIT PROTEIN BL19M"/>
    <property type="match status" value="1"/>
</dbReference>
<sequence length="97" mass="11190">MDLKSIVQPKKNPKIPDFRPGDTVRVMARVVEGERERVQAFEGVVIRKRRGGINSNFTVRRVSHGIGVERTFPLFSPRLDSVQVIRVGRVRRAKLYY</sequence>
<keyword evidence="3" id="KW-0687">Ribonucleoprotein</keyword>
<accession>A0A0F8YYN3</accession>
<dbReference type="PIRSF" id="PIRSF002191">
    <property type="entry name" value="Ribosomal_L19"/>
    <property type="match status" value="1"/>
</dbReference>
<dbReference type="EMBL" id="LAZR01050788">
    <property type="protein sequence ID" value="KKK86562.1"/>
    <property type="molecule type" value="Genomic_DNA"/>
</dbReference>
<dbReference type="Gene3D" id="2.30.30.790">
    <property type="match status" value="1"/>
</dbReference>
<organism evidence="4">
    <name type="scientific">marine sediment metagenome</name>
    <dbReference type="NCBI Taxonomy" id="412755"/>
    <lineage>
        <taxon>unclassified sequences</taxon>
        <taxon>metagenomes</taxon>
        <taxon>ecological metagenomes</taxon>
    </lineage>
</organism>